<dbReference type="EMBL" id="MU167250">
    <property type="protein sequence ID" value="KAG0147265.1"/>
    <property type="molecule type" value="Genomic_DNA"/>
</dbReference>
<comment type="caution">
    <text evidence="1">The sequence shown here is derived from an EMBL/GenBank/DDBJ whole genome shotgun (WGS) entry which is preliminary data.</text>
</comment>
<dbReference type="AlphaFoldDB" id="A0A9P6TD27"/>
<gene>
    <name evidence="1" type="ORF">CROQUDRAFT_480862</name>
</gene>
<evidence type="ECO:0000313" key="1">
    <source>
        <dbReference type="EMBL" id="KAG0147265.1"/>
    </source>
</evidence>
<keyword evidence="2" id="KW-1185">Reference proteome</keyword>
<reference evidence="1" key="1">
    <citation type="submission" date="2013-11" db="EMBL/GenBank/DDBJ databases">
        <title>Genome sequence of the fusiform rust pathogen reveals effectors for host alternation and coevolution with pine.</title>
        <authorList>
            <consortium name="DOE Joint Genome Institute"/>
            <person name="Smith K."/>
            <person name="Pendleton A."/>
            <person name="Kubisiak T."/>
            <person name="Anderson C."/>
            <person name="Salamov A."/>
            <person name="Aerts A."/>
            <person name="Riley R."/>
            <person name="Clum A."/>
            <person name="Lindquist E."/>
            <person name="Ence D."/>
            <person name="Campbell M."/>
            <person name="Kronenberg Z."/>
            <person name="Feau N."/>
            <person name="Dhillon B."/>
            <person name="Hamelin R."/>
            <person name="Burleigh J."/>
            <person name="Smith J."/>
            <person name="Yandell M."/>
            <person name="Nelson C."/>
            <person name="Grigoriev I."/>
            <person name="Davis J."/>
        </authorList>
    </citation>
    <scope>NUCLEOTIDE SEQUENCE</scope>
    <source>
        <strain evidence="1">G11</strain>
    </source>
</reference>
<name>A0A9P6TD27_9BASI</name>
<accession>A0A9P6TD27</accession>
<organism evidence="1 2">
    <name type="scientific">Cronartium quercuum f. sp. fusiforme G11</name>
    <dbReference type="NCBI Taxonomy" id="708437"/>
    <lineage>
        <taxon>Eukaryota</taxon>
        <taxon>Fungi</taxon>
        <taxon>Dikarya</taxon>
        <taxon>Basidiomycota</taxon>
        <taxon>Pucciniomycotina</taxon>
        <taxon>Pucciniomycetes</taxon>
        <taxon>Pucciniales</taxon>
        <taxon>Coleosporiaceae</taxon>
        <taxon>Cronartium</taxon>
    </lineage>
</organism>
<dbReference type="Proteomes" id="UP000886653">
    <property type="component" value="Unassembled WGS sequence"/>
</dbReference>
<proteinExistence type="predicted"/>
<protein>
    <submittedName>
        <fullName evidence="1">Uncharacterized protein</fullName>
    </submittedName>
</protein>
<evidence type="ECO:0000313" key="2">
    <source>
        <dbReference type="Proteomes" id="UP000886653"/>
    </source>
</evidence>
<sequence>MEEAFLKDKFNPAIYIDCLAWALRQKKRIKAFAPESTTRRICDKILFRLDAEISTQVRSLMGDHTSWDKFSTALQEVCKNPNIAKRYRTNTNFKNRNVSTSKFFTKENISSSNQAQPSIPIKKNSRPCPKCGITDNSHEWKTCKGKNKPVNNIEF</sequence>